<accession>A0A2N8TWY4</accession>
<dbReference type="AlphaFoldDB" id="A0A2N8TWY4"/>
<name>A0A2N8TWY4_9ACTN</name>
<evidence type="ECO:0000313" key="3">
    <source>
        <dbReference type="Proteomes" id="UP000235943"/>
    </source>
</evidence>
<keyword evidence="3" id="KW-1185">Reference proteome</keyword>
<dbReference type="OrthoDB" id="3657225at2"/>
<protein>
    <submittedName>
        <fullName evidence="2">Transcriptional regulator</fullName>
    </submittedName>
</protein>
<dbReference type="PANTHER" id="PTHR33627">
    <property type="entry name" value="TRANSPOSASE"/>
    <property type="match status" value="1"/>
</dbReference>
<dbReference type="RefSeq" id="WP_102907549.1">
    <property type="nucleotide sequence ID" value="NZ_POUC01000013.1"/>
</dbReference>
<proteinExistence type="predicted"/>
<comment type="caution">
    <text evidence="2">The sequence shown here is derived from an EMBL/GenBank/DDBJ whole genome shotgun (WGS) entry which is preliminary data.</text>
</comment>
<evidence type="ECO:0000313" key="2">
    <source>
        <dbReference type="EMBL" id="PNG23523.1"/>
    </source>
</evidence>
<dbReference type="EMBL" id="POUC01000013">
    <property type="protein sequence ID" value="PNG23523.1"/>
    <property type="molecule type" value="Genomic_DNA"/>
</dbReference>
<dbReference type="Pfam" id="PF13546">
    <property type="entry name" value="DDE_5"/>
    <property type="match status" value="1"/>
</dbReference>
<gene>
    <name evidence="2" type="ORF">C1J00_03470</name>
</gene>
<reference evidence="2 3" key="1">
    <citation type="submission" date="2018-01" db="EMBL/GenBank/DDBJ databases">
        <title>Draft genome sequence of Streptomyces sp. 13K301.</title>
        <authorList>
            <person name="Sahin N."/>
            <person name="Saygin H."/>
            <person name="Ay H."/>
        </authorList>
    </citation>
    <scope>NUCLEOTIDE SEQUENCE [LARGE SCALE GENOMIC DNA]</scope>
    <source>
        <strain evidence="2 3">13K301</strain>
    </source>
</reference>
<dbReference type="InterPro" id="IPR038721">
    <property type="entry name" value="IS701-like_DDE_dom"/>
</dbReference>
<sequence length="398" mass="44267">MQAHEPTRSQPPLLTFTERVFSSLPRIDQRQWAQAYLTGLLRTEGKKSVRRLAAAVSDSPTASQSMHQFVNASPWEWGPPRGELMRWAEQRLDPKAWILDVAVLRKRGDHSCGVHRRFVPASGRSVNCQVGIGAFLATQSDAVPVDWRLLLPGAWLKDEHRRMRARIPVDVLPRTIEQHALDLVDALTESTSLSPCPLVADLSAYAGVVGLVRGLSASGCNFVVAVPGRMRVVPGGASSAQSAYTRNLPAAMDAQRFFELKHNSHLRLDTVAVGDGRLGNTSLTTGLVRLPDSSFARQMPSPTYRLFALRHMAGRRSDRIWLTNMLNGRAEQLLALTRLQQRARRTVQTLEHDFGLLDFEGRSFPGWHHHMTLVSAAHAYSQLRATMPVEPTRAYQVA</sequence>
<feature type="domain" description="Transposase IS701-like DDE" evidence="1">
    <location>
        <begin position="20"/>
        <end position="247"/>
    </location>
</feature>
<dbReference type="PANTHER" id="PTHR33627:SF1">
    <property type="entry name" value="TRANSPOSASE"/>
    <property type="match status" value="1"/>
</dbReference>
<organism evidence="2 3">
    <name type="scientific">Streptomyces cahuitamycinicus</name>
    <dbReference type="NCBI Taxonomy" id="2070367"/>
    <lineage>
        <taxon>Bacteria</taxon>
        <taxon>Bacillati</taxon>
        <taxon>Actinomycetota</taxon>
        <taxon>Actinomycetes</taxon>
        <taxon>Kitasatosporales</taxon>
        <taxon>Streptomycetaceae</taxon>
        <taxon>Streptomyces</taxon>
    </lineage>
</organism>
<dbReference type="InterPro" id="IPR039365">
    <property type="entry name" value="IS701-like"/>
</dbReference>
<evidence type="ECO:0000259" key="1">
    <source>
        <dbReference type="Pfam" id="PF13546"/>
    </source>
</evidence>
<dbReference type="Proteomes" id="UP000235943">
    <property type="component" value="Unassembled WGS sequence"/>
</dbReference>